<dbReference type="InterPro" id="IPR049704">
    <property type="entry name" value="Aminotrans_3_PPA_site"/>
</dbReference>
<dbReference type="InterPro" id="IPR005814">
    <property type="entry name" value="Aminotrans_3"/>
</dbReference>
<dbReference type="GO" id="GO:0008483">
    <property type="term" value="F:transaminase activity"/>
    <property type="evidence" value="ECO:0007669"/>
    <property type="project" value="UniProtKB-KW"/>
</dbReference>
<keyword evidence="2" id="KW-0808">Transferase</keyword>
<dbReference type="PANTHER" id="PTHR42684:SF3">
    <property type="entry name" value="ADENOSYLMETHIONINE-8-AMINO-7-OXONONANOATE AMINOTRANSFERASE"/>
    <property type="match status" value="1"/>
</dbReference>
<dbReference type="Pfam" id="PF00202">
    <property type="entry name" value="Aminotran_3"/>
    <property type="match status" value="1"/>
</dbReference>
<proteinExistence type="inferred from homology"/>
<sequence>MPEAISHMLEPHSALYLDTRPHVITEGSGIEVRDEDGQSFVDGVAGLWSVTLGYSEPRLVEAATRQMNKLPFYGSFNHRTNDVALALAADLVDIAPIPMGKVFFGNSGSDANDSAIKFARYYHWSQGRPERRKIISHSCGYHGTTLAAGSATGLPHIHHGFGLDTGDFLSAHCPNPLHPSSRGMSESEQVDWLMEDFENLIEEAGPETVAAFISEPILGAGGLIIPPAGYFARLQEILARHDILFIADEVITGYGRTGSMFATTEFGLSPDIITTAKGLSSSYLPISATLVGERVSAALAEGSKQIGTFGHGFTYSGHPVPAAVARETLAIVRERDIPGHVRDVAPHLARGLDKFRGSEAVRDVRGHGLLGGVEFDAAAVGREPGQLGQAVLRAAKERGLLLRAMGDTVVFAPPLIITGEQIDDLMERFTAAYHDVVDSPRLRQAA</sequence>
<dbReference type="NCBIfam" id="NF004767">
    <property type="entry name" value="PRK06105.1"/>
    <property type="match status" value="1"/>
</dbReference>
<gene>
    <name evidence="5" type="ORF">RM649_26590</name>
</gene>
<evidence type="ECO:0000256" key="2">
    <source>
        <dbReference type="ARBA" id="ARBA00022679"/>
    </source>
</evidence>
<evidence type="ECO:0000313" key="5">
    <source>
        <dbReference type="EMBL" id="MDT0431197.1"/>
    </source>
</evidence>
<keyword evidence="6" id="KW-1185">Reference proteome</keyword>
<dbReference type="SUPFAM" id="SSF53383">
    <property type="entry name" value="PLP-dependent transferases"/>
    <property type="match status" value="1"/>
</dbReference>
<dbReference type="PANTHER" id="PTHR42684">
    <property type="entry name" value="ADENOSYLMETHIONINE-8-AMINO-7-OXONONANOATE AMINOTRANSFERASE"/>
    <property type="match status" value="1"/>
</dbReference>
<dbReference type="CDD" id="cd00610">
    <property type="entry name" value="OAT_like"/>
    <property type="match status" value="1"/>
</dbReference>
<keyword evidence="1 5" id="KW-0032">Aminotransferase</keyword>
<evidence type="ECO:0000256" key="4">
    <source>
        <dbReference type="RuleBase" id="RU003560"/>
    </source>
</evidence>
<comment type="similarity">
    <text evidence="4">Belongs to the class-III pyridoxal-phosphate-dependent aminotransferase family.</text>
</comment>
<dbReference type="InterPro" id="IPR015421">
    <property type="entry name" value="PyrdxlP-dep_Trfase_major"/>
</dbReference>
<dbReference type="Gene3D" id="3.90.1150.10">
    <property type="entry name" value="Aspartate Aminotransferase, domain 1"/>
    <property type="match status" value="1"/>
</dbReference>
<reference evidence="6" key="1">
    <citation type="submission" date="2023-07" db="EMBL/GenBank/DDBJ databases">
        <title>30 novel species of actinomycetes from the DSMZ collection.</title>
        <authorList>
            <person name="Nouioui I."/>
        </authorList>
    </citation>
    <scope>NUCLEOTIDE SEQUENCE [LARGE SCALE GENOMIC DNA]</scope>
    <source>
        <strain evidence="6">DSM 41770</strain>
    </source>
</reference>
<dbReference type="Proteomes" id="UP001183777">
    <property type="component" value="Unassembled WGS sequence"/>
</dbReference>
<organism evidence="5 6">
    <name type="scientific">Streptomyces salyersiae</name>
    <dbReference type="NCBI Taxonomy" id="3075530"/>
    <lineage>
        <taxon>Bacteria</taxon>
        <taxon>Bacillati</taxon>
        <taxon>Actinomycetota</taxon>
        <taxon>Actinomycetes</taxon>
        <taxon>Kitasatosporales</taxon>
        <taxon>Streptomycetaceae</taxon>
        <taxon>Streptomyces</taxon>
    </lineage>
</organism>
<keyword evidence="3 4" id="KW-0663">Pyridoxal phosphate</keyword>
<comment type="caution">
    <text evidence="5">The sequence shown here is derived from an EMBL/GenBank/DDBJ whole genome shotgun (WGS) entry which is preliminary data.</text>
</comment>
<evidence type="ECO:0000256" key="3">
    <source>
        <dbReference type="ARBA" id="ARBA00022898"/>
    </source>
</evidence>
<dbReference type="InterPro" id="IPR015422">
    <property type="entry name" value="PyrdxlP-dep_Trfase_small"/>
</dbReference>
<dbReference type="Gene3D" id="3.40.640.10">
    <property type="entry name" value="Type I PLP-dependent aspartate aminotransferase-like (Major domain)"/>
    <property type="match status" value="1"/>
</dbReference>
<evidence type="ECO:0000256" key="1">
    <source>
        <dbReference type="ARBA" id="ARBA00022576"/>
    </source>
</evidence>
<dbReference type="PROSITE" id="PS00600">
    <property type="entry name" value="AA_TRANSFER_CLASS_3"/>
    <property type="match status" value="1"/>
</dbReference>
<protein>
    <submittedName>
        <fullName evidence="5">Aminotransferase</fullName>
    </submittedName>
</protein>
<evidence type="ECO:0000313" key="6">
    <source>
        <dbReference type="Proteomes" id="UP001183777"/>
    </source>
</evidence>
<name>A0ABU2RQS6_9ACTN</name>
<dbReference type="InterPro" id="IPR015424">
    <property type="entry name" value="PyrdxlP-dep_Trfase"/>
</dbReference>
<accession>A0ABU2RQS6</accession>
<dbReference type="PIRSF" id="PIRSF000521">
    <property type="entry name" value="Transaminase_4ab_Lys_Orn"/>
    <property type="match status" value="1"/>
</dbReference>
<dbReference type="EMBL" id="JAVREX010000013">
    <property type="protein sequence ID" value="MDT0431197.1"/>
    <property type="molecule type" value="Genomic_DNA"/>
</dbReference>
<dbReference type="RefSeq" id="WP_200694900.1">
    <property type="nucleotide sequence ID" value="NZ_JAVREX010000013.1"/>
</dbReference>